<protein>
    <submittedName>
        <fullName evidence="1">Uncharacterized protein</fullName>
    </submittedName>
</protein>
<accession>A0ABW4BDX8</accession>
<keyword evidence="2" id="KW-1185">Reference proteome</keyword>
<organism evidence="1 2">
    <name type="scientific">Lacticaseibacillus suilingensis</name>
    <dbReference type="NCBI Taxonomy" id="2799577"/>
    <lineage>
        <taxon>Bacteria</taxon>
        <taxon>Bacillati</taxon>
        <taxon>Bacillota</taxon>
        <taxon>Bacilli</taxon>
        <taxon>Lactobacillales</taxon>
        <taxon>Lactobacillaceae</taxon>
        <taxon>Lacticaseibacillus</taxon>
    </lineage>
</organism>
<dbReference type="EMBL" id="JBHTOA010000019">
    <property type="protein sequence ID" value="MFD1398514.1"/>
    <property type="molecule type" value="Genomic_DNA"/>
</dbReference>
<proteinExistence type="predicted"/>
<sequence length="189" mass="20906">MDNLAAAYRQPYFLTLPDPPALLNGRGLSVNTLHVLDQTFPDQGTFAKLMRSRVTASVADQRLTITARGTAPLTLTLTRLDVFLTKINMDKRAPWLWTHVTYATGLRVLAPDYDFYLAIPGGLAAQFLVRHPGQLSIVDALHLAQLPEASDEYAFSSQLKAETYDQMVADTPFAFLANDRPSSLQSPQL</sequence>
<gene>
    <name evidence="1" type="ORF">ACFQ41_04260</name>
</gene>
<evidence type="ECO:0000313" key="1">
    <source>
        <dbReference type="EMBL" id="MFD1398514.1"/>
    </source>
</evidence>
<dbReference type="Proteomes" id="UP001597199">
    <property type="component" value="Unassembled WGS sequence"/>
</dbReference>
<comment type="caution">
    <text evidence="1">The sequence shown here is derived from an EMBL/GenBank/DDBJ whole genome shotgun (WGS) entry which is preliminary data.</text>
</comment>
<evidence type="ECO:0000313" key="2">
    <source>
        <dbReference type="Proteomes" id="UP001597199"/>
    </source>
</evidence>
<reference evidence="2" key="1">
    <citation type="journal article" date="2019" name="Int. J. Syst. Evol. Microbiol.">
        <title>The Global Catalogue of Microorganisms (GCM) 10K type strain sequencing project: providing services to taxonomists for standard genome sequencing and annotation.</title>
        <authorList>
            <consortium name="The Broad Institute Genomics Platform"/>
            <consortium name="The Broad Institute Genome Sequencing Center for Infectious Disease"/>
            <person name="Wu L."/>
            <person name="Ma J."/>
        </authorList>
    </citation>
    <scope>NUCLEOTIDE SEQUENCE [LARGE SCALE GENOMIC DNA]</scope>
    <source>
        <strain evidence="2">CCM 9110</strain>
    </source>
</reference>
<name>A0ABW4BDX8_9LACO</name>
<dbReference type="RefSeq" id="WP_204119593.1">
    <property type="nucleotide sequence ID" value="NZ_BOLV01000018.1"/>
</dbReference>